<dbReference type="AlphaFoldDB" id="A0A2A4GCT3"/>
<evidence type="ECO:0000256" key="4">
    <source>
        <dbReference type="ARBA" id="ARBA00022837"/>
    </source>
</evidence>
<proteinExistence type="inferred from homology"/>
<name>A0A2A4GCT3_9FLAO</name>
<dbReference type="PROSITE" id="PS00523">
    <property type="entry name" value="SULFATASE_1"/>
    <property type="match status" value="1"/>
</dbReference>
<evidence type="ECO:0000256" key="3">
    <source>
        <dbReference type="ARBA" id="ARBA00022801"/>
    </source>
</evidence>
<dbReference type="EMBL" id="NBWU01000001">
    <property type="protein sequence ID" value="PCE66231.1"/>
    <property type="molecule type" value="Genomic_DNA"/>
</dbReference>
<dbReference type="GO" id="GO:0046872">
    <property type="term" value="F:metal ion binding"/>
    <property type="evidence" value="ECO:0007669"/>
    <property type="project" value="UniProtKB-KW"/>
</dbReference>
<dbReference type="InterPro" id="IPR024607">
    <property type="entry name" value="Sulfatase_CS"/>
</dbReference>
<dbReference type="RefSeq" id="WP_097441752.1">
    <property type="nucleotide sequence ID" value="NZ_NBWU01000001.1"/>
</dbReference>
<sequence length="590" mass="66263">MKSIGTLLLMLCVGLGFGQTTDINAKRPNVVLIMTDDQGIGDLGFYGNIHIHTPVLDKLAEESTRFNRFFVSPVCAPTRASLMTGRNSLRTGIHDTYNGGAIMATEEVTLAEMLSAAGYRTAMVGKWHLGDNYPTRPHDQGFDEALYHLSGGIGQVGDWPNYMAKDSSYFDPVLWNNGKKVTTKGYCSDVFGDAAVDFIKANAAAPFFLYLAFNAPHGPFQVPQEYYDRYADKDLSVQVGGDTEMPFPKMNPAQVDIARKAYGMVTNIDDNVGKVMAQLKASGVAENTLVIFMTDNGASTPRYNYGLREKKGSVYQGGIQVPSFWHWPKTLKAGREVQTNAAHIDMLPTLARLCNVPLPKDVPLDGKDLTPLLFGEPEPDWKDRSIYLYWNRRYPELYKNMTLIQGDRKLVAQTKNGTSEFGLFDLAQDPYEQQNLAQGQTEPVRRMKQEVQSWYQQIIQSRHLQEHPRAIIGTQHELSTVLNRNDAFGVEGIWSKSTNVYGAWEVEVAQAGYYDIRFHMLEPIENPKAEAKLELGSYLVSKNWSAITADNSIWRSVYLPKSKGRLIPRIFDGETWTLPFWVQIEPSKQP</sequence>
<dbReference type="PANTHER" id="PTHR42693">
    <property type="entry name" value="ARYLSULFATASE FAMILY MEMBER"/>
    <property type="match status" value="1"/>
</dbReference>
<keyword evidence="4" id="KW-0106">Calcium</keyword>
<comment type="similarity">
    <text evidence="1">Belongs to the sulfatase family.</text>
</comment>
<dbReference type="Pfam" id="PF00884">
    <property type="entry name" value="Sulfatase"/>
    <property type="match status" value="1"/>
</dbReference>
<dbReference type="InterPro" id="IPR050738">
    <property type="entry name" value="Sulfatase"/>
</dbReference>
<reference evidence="7 8" key="1">
    <citation type="submission" date="2017-04" db="EMBL/GenBank/DDBJ databases">
        <title>A new member of the family Flavobacteriaceae isolated from ascidians.</title>
        <authorList>
            <person name="Chen L."/>
        </authorList>
    </citation>
    <scope>NUCLEOTIDE SEQUENCE [LARGE SCALE GENOMIC DNA]</scope>
    <source>
        <strain evidence="7 8">HQA918</strain>
    </source>
</reference>
<protein>
    <recommendedName>
        <fullName evidence="6">Sulfatase N-terminal domain-containing protein</fullName>
    </recommendedName>
</protein>
<dbReference type="InterPro" id="IPR017850">
    <property type="entry name" value="Alkaline_phosphatase_core_sf"/>
</dbReference>
<feature type="domain" description="Sulfatase N-terminal" evidence="6">
    <location>
        <begin position="28"/>
        <end position="355"/>
    </location>
</feature>
<dbReference type="OrthoDB" id="756520at2"/>
<evidence type="ECO:0000256" key="5">
    <source>
        <dbReference type="SAM" id="SignalP"/>
    </source>
</evidence>
<dbReference type="PANTHER" id="PTHR42693:SF53">
    <property type="entry name" value="ENDO-4-O-SULFATASE"/>
    <property type="match status" value="1"/>
</dbReference>
<evidence type="ECO:0000259" key="6">
    <source>
        <dbReference type="Pfam" id="PF00884"/>
    </source>
</evidence>
<evidence type="ECO:0000256" key="1">
    <source>
        <dbReference type="ARBA" id="ARBA00008779"/>
    </source>
</evidence>
<feature type="signal peptide" evidence="5">
    <location>
        <begin position="1"/>
        <end position="18"/>
    </location>
</feature>
<evidence type="ECO:0000313" key="7">
    <source>
        <dbReference type="EMBL" id="PCE66231.1"/>
    </source>
</evidence>
<keyword evidence="2" id="KW-0479">Metal-binding</keyword>
<dbReference type="CDD" id="cd16146">
    <property type="entry name" value="ARS_like"/>
    <property type="match status" value="1"/>
</dbReference>
<dbReference type="GO" id="GO:0004065">
    <property type="term" value="F:arylsulfatase activity"/>
    <property type="evidence" value="ECO:0007669"/>
    <property type="project" value="TreeGrafter"/>
</dbReference>
<dbReference type="Gene3D" id="3.40.720.10">
    <property type="entry name" value="Alkaline Phosphatase, subunit A"/>
    <property type="match status" value="1"/>
</dbReference>
<comment type="caution">
    <text evidence="7">The sequence shown here is derived from an EMBL/GenBank/DDBJ whole genome shotgun (WGS) entry which is preliminary data.</text>
</comment>
<keyword evidence="8" id="KW-1185">Reference proteome</keyword>
<feature type="chain" id="PRO_5013285926" description="Sulfatase N-terminal domain-containing protein" evidence="5">
    <location>
        <begin position="19"/>
        <end position="590"/>
    </location>
</feature>
<dbReference type="SUPFAM" id="SSF53649">
    <property type="entry name" value="Alkaline phosphatase-like"/>
    <property type="match status" value="1"/>
</dbReference>
<keyword evidence="3" id="KW-0378">Hydrolase</keyword>
<organism evidence="7 8">
    <name type="scientific">Sediminicola luteus</name>
    <dbReference type="NCBI Taxonomy" id="319238"/>
    <lineage>
        <taxon>Bacteria</taxon>
        <taxon>Pseudomonadati</taxon>
        <taxon>Bacteroidota</taxon>
        <taxon>Flavobacteriia</taxon>
        <taxon>Flavobacteriales</taxon>
        <taxon>Flavobacteriaceae</taxon>
        <taxon>Sediminicola</taxon>
    </lineage>
</organism>
<evidence type="ECO:0000256" key="2">
    <source>
        <dbReference type="ARBA" id="ARBA00022723"/>
    </source>
</evidence>
<keyword evidence="5" id="KW-0732">Signal</keyword>
<dbReference type="Gene3D" id="3.30.1120.10">
    <property type="match status" value="1"/>
</dbReference>
<gene>
    <name evidence="7" type="ORF">B7P33_02730</name>
</gene>
<dbReference type="InterPro" id="IPR000917">
    <property type="entry name" value="Sulfatase_N"/>
</dbReference>
<accession>A0A2A4GCT3</accession>
<dbReference type="PROSITE" id="PS00149">
    <property type="entry name" value="SULFATASE_2"/>
    <property type="match status" value="1"/>
</dbReference>
<evidence type="ECO:0000313" key="8">
    <source>
        <dbReference type="Proteomes" id="UP000219559"/>
    </source>
</evidence>
<dbReference type="Proteomes" id="UP000219559">
    <property type="component" value="Unassembled WGS sequence"/>
</dbReference>